<dbReference type="EMBL" id="JAODIM010000038">
    <property type="protein sequence ID" value="MCU5777303.1"/>
    <property type="molecule type" value="Genomic_DNA"/>
</dbReference>
<sequence>MNPLPELSDDAVIELAREGGFAYLPKLAAQRRIALAQLASPQRERVCDILRKALAQGEPAGPACSAGRGDQRYYRLQISYSTHQSSGDIIILIPESAAPPELEMLWRDGE</sequence>
<evidence type="ECO:0000313" key="2">
    <source>
        <dbReference type="Proteomes" id="UP001064262"/>
    </source>
</evidence>
<dbReference type="AlphaFoldDB" id="A0A9J6PTD2"/>
<dbReference type="RefSeq" id="WP_267143276.1">
    <property type="nucleotide sequence ID" value="NZ_JAODIL010000076.1"/>
</dbReference>
<accession>A0A9J6PTD2</accession>
<dbReference type="InterPro" id="IPR049457">
    <property type="entry name" value="Emfourin"/>
</dbReference>
<dbReference type="Proteomes" id="UP001064262">
    <property type="component" value="Unassembled WGS sequence"/>
</dbReference>
<gene>
    <name evidence="1" type="ORF">N5923_07350</name>
</gene>
<comment type="caution">
    <text evidence="1">The sequence shown here is derived from an EMBL/GenBank/DDBJ whole genome shotgun (WGS) entry which is preliminary data.</text>
</comment>
<organism evidence="1 2">
    <name type="scientific">Winslowiella arboricola</name>
    <dbReference type="NCBI Taxonomy" id="2978220"/>
    <lineage>
        <taxon>Bacteria</taxon>
        <taxon>Pseudomonadati</taxon>
        <taxon>Pseudomonadota</taxon>
        <taxon>Gammaproteobacteria</taxon>
        <taxon>Enterobacterales</taxon>
        <taxon>Erwiniaceae</taxon>
        <taxon>Winslowiella</taxon>
    </lineage>
</organism>
<keyword evidence="2" id="KW-1185">Reference proteome</keyword>
<proteinExistence type="predicted"/>
<protein>
    <submittedName>
        <fullName evidence="1">Uncharacterized protein</fullName>
    </submittedName>
</protein>
<reference evidence="1" key="1">
    <citation type="submission" date="2022-09" db="EMBL/GenBank/DDBJ databases">
        <title>Winslowiella arboricola sp. nov., isolated from bleeding cankers on broadleaf hosts.</title>
        <authorList>
            <person name="Brady C."/>
            <person name="Kaur S."/>
            <person name="Crampton B."/>
            <person name="Maddock D."/>
            <person name="Arnold D."/>
            <person name="Denman S."/>
        </authorList>
    </citation>
    <scope>NUCLEOTIDE SEQUENCE</scope>
    <source>
        <strain evidence="1">BAC 15a-03b</strain>
    </source>
</reference>
<evidence type="ECO:0000313" key="1">
    <source>
        <dbReference type="EMBL" id="MCU5777303.1"/>
    </source>
</evidence>
<name>A0A9J6PTD2_9GAMM</name>
<dbReference type="Pfam" id="PF20242">
    <property type="entry name" value="Emfourin"/>
    <property type="match status" value="1"/>
</dbReference>